<evidence type="ECO:0000256" key="2">
    <source>
        <dbReference type="ARBA" id="ARBA00009875"/>
    </source>
</evidence>
<protein>
    <recommendedName>
        <fullName evidence="8">60S ribosomal protein L34</fullName>
    </recommendedName>
</protein>
<feature type="transmembrane region" description="Helical" evidence="5">
    <location>
        <begin position="503"/>
        <end position="525"/>
    </location>
</feature>
<keyword evidence="5" id="KW-0812">Transmembrane</keyword>
<dbReference type="PANTHER" id="PTHR46595">
    <property type="entry name" value="60S RIBOSOMAL PROTEIN L34"/>
    <property type="match status" value="1"/>
</dbReference>
<evidence type="ECO:0000256" key="5">
    <source>
        <dbReference type="SAM" id="Phobius"/>
    </source>
</evidence>
<feature type="transmembrane region" description="Helical" evidence="5">
    <location>
        <begin position="399"/>
        <end position="418"/>
    </location>
</feature>
<dbReference type="InterPro" id="IPR011701">
    <property type="entry name" value="MFS"/>
</dbReference>
<comment type="similarity">
    <text evidence="2">Belongs to the eukaryotic ribosomal protein eL34 family.</text>
</comment>
<dbReference type="Pfam" id="PF01199">
    <property type="entry name" value="Ribosomal_L34e"/>
    <property type="match status" value="1"/>
</dbReference>
<feature type="transmembrane region" description="Helical" evidence="5">
    <location>
        <begin position="182"/>
        <end position="199"/>
    </location>
</feature>
<keyword evidence="5" id="KW-1133">Transmembrane helix</keyword>
<evidence type="ECO:0000256" key="4">
    <source>
        <dbReference type="ARBA" id="ARBA00023274"/>
    </source>
</evidence>
<reference evidence="6 7" key="1">
    <citation type="submission" date="2024-04" db="EMBL/GenBank/DDBJ databases">
        <title>genome sequences of Mucor flavus KT1a and Helicostylum pulchrum KT1b strains isolated from the surface of a dry-aged beef.</title>
        <authorList>
            <person name="Toyotome T."/>
            <person name="Hosono M."/>
            <person name="Torimaru M."/>
            <person name="Fukuda K."/>
            <person name="Mikami N."/>
        </authorList>
    </citation>
    <scope>NUCLEOTIDE SEQUENCE [LARGE SCALE GENOMIC DNA]</scope>
    <source>
        <strain evidence="6 7">KT1a</strain>
    </source>
</reference>
<comment type="subcellular location">
    <subcellularLocation>
        <location evidence="1">Membrane</location>
        <topology evidence="1">Multi-pass membrane protein</topology>
    </subcellularLocation>
</comment>
<dbReference type="PROSITE" id="PS01145">
    <property type="entry name" value="RIBOSOMAL_L34E"/>
    <property type="match status" value="1"/>
</dbReference>
<feature type="transmembrane region" description="Helical" evidence="5">
    <location>
        <begin position="205"/>
        <end position="228"/>
    </location>
</feature>
<dbReference type="InterPro" id="IPR018065">
    <property type="entry name" value="Ribosomal_eL34_CS"/>
</dbReference>
<evidence type="ECO:0008006" key="8">
    <source>
        <dbReference type="Google" id="ProtNLM"/>
    </source>
</evidence>
<dbReference type="Gene3D" id="6.20.370.70">
    <property type="match status" value="1"/>
</dbReference>
<feature type="transmembrane region" description="Helical" evidence="5">
    <location>
        <begin position="602"/>
        <end position="627"/>
    </location>
</feature>
<accession>A0ABP9YUF8</accession>
<dbReference type="PRINTS" id="PR01250">
    <property type="entry name" value="RIBOSOMALL34"/>
</dbReference>
<gene>
    <name evidence="6" type="ORF">MFLAVUS_003892</name>
</gene>
<feature type="transmembrane region" description="Helical" evidence="5">
    <location>
        <begin position="151"/>
        <end position="170"/>
    </location>
</feature>
<evidence type="ECO:0000313" key="7">
    <source>
        <dbReference type="Proteomes" id="UP001473302"/>
    </source>
</evidence>
<evidence type="ECO:0000256" key="3">
    <source>
        <dbReference type="ARBA" id="ARBA00022980"/>
    </source>
</evidence>
<dbReference type="InterPro" id="IPR008195">
    <property type="entry name" value="Ribosomal_eL34"/>
</dbReference>
<keyword evidence="4" id="KW-0687">Ribonucleoprotein</keyword>
<dbReference type="EMBL" id="BAABUK010000007">
    <property type="protein sequence ID" value="GAA5810471.1"/>
    <property type="molecule type" value="Genomic_DNA"/>
</dbReference>
<feature type="transmembrane region" description="Helical" evidence="5">
    <location>
        <begin position="476"/>
        <end position="497"/>
    </location>
</feature>
<feature type="transmembrane region" description="Helical" evidence="5">
    <location>
        <begin position="111"/>
        <end position="131"/>
    </location>
</feature>
<feature type="transmembrane region" description="Helical" evidence="5">
    <location>
        <begin position="280"/>
        <end position="301"/>
    </location>
</feature>
<name>A0ABP9YUF8_9FUNG</name>
<dbReference type="Gene3D" id="6.20.340.10">
    <property type="match status" value="1"/>
</dbReference>
<keyword evidence="7" id="KW-1185">Reference proteome</keyword>
<keyword evidence="5" id="KW-0472">Membrane</keyword>
<evidence type="ECO:0000256" key="1">
    <source>
        <dbReference type="ARBA" id="ARBA00004141"/>
    </source>
</evidence>
<organism evidence="6 7">
    <name type="scientific">Mucor flavus</name>
    <dbReference type="NCBI Taxonomy" id="439312"/>
    <lineage>
        <taxon>Eukaryota</taxon>
        <taxon>Fungi</taxon>
        <taxon>Fungi incertae sedis</taxon>
        <taxon>Mucoromycota</taxon>
        <taxon>Mucoromycotina</taxon>
        <taxon>Mucoromycetes</taxon>
        <taxon>Mucorales</taxon>
        <taxon>Mucorineae</taxon>
        <taxon>Mucoraceae</taxon>
        <taxon>Mucor</taxon>
    </lineage>
</organism>
<dbReference type="SUPFAM" id="SSF103473">
    <property type="entry name" value="MFS general substrate transporter"/>
    <property type="match status" value="1"/>
</dbReference>
<dbReference type="Gene3D" id="1.20.1250.20">
    <property type="entry name" value="MFS general substrate transporter like domains"/>
    <property type="match status" value="2"/>
</dbReference>
<feature type="transmembrane region" description="Helical" evidence="5">
    <location>
        <begin position="537"/>
        <end position="559"/>
    </location>
</feature>
<evidence type="ECO:0000313" key="6">
    <source>
        <dbReference type="EMBL" id="GAA5810471.1"/>
    </source>
</evidence>
<dbReference type="InterPro" id="IPR036259">
    <property type="entry name" value="MFS_trans_sf"/>
</dbReference>
<dbReference type="Proteomes" id="UP001473302">
    <property type="component" value="Unassembled WGS sequence"/>
</dbReference>
<dbReference type="Pfam" id="PF07690">
    <property type="entry name" value="MFS_1"/>
    <property type="match status" value="1"/>
</dbReference>
<comment type="caution">
    <text evidence="6">The sequence shown here is derived from an EMBL/GenBank/DDBJ whole genome shotgun (WGS) entry which is preliminary data.</text>
</comment>
<proteinExistence type="inferred from homology"/>
<dbReference type="InterPro" id="IPR038562">
    <property type="entry name" value="Ribosomal_eL34_C_sf"/>
</dbReference>
<sequence length="793" mass="87749">MAQRLTYRRRCSYNTRSNRVRAVKTPGGKLVYQYEKKPVKAPRCGDCGEALAGIKALRPREFATVSKTNKHVSRAYGGSRCAHCVRNRIVRAFLIEEQKIVKKMLENKKTLILSFITALAVANVSGPQYVYPTYGTSLANKFGWNGIENSMVSTATFVGVSFSGPLNAWLVENLGIKNTLRVASFSAFTGLFLLAQTYAGYLSSHYMLCSIYLACTGAAGAASYICSLDSQAHNFKSHRGMSMGLTSASLGMSGLVFSQINDKYFKAAPDEQDNSTFDFLLFIGCIVSVISFLGSFVLGPLQHDEVVVDVSADLMIQDEVVTQNLNQHRYAESISSFSTSSTRFEEEEEEEESRPLLSKNVVPSADNVLLIKKMAYHQQQQEIEEEPAVSGIAFFLDPVGYSLALSLLVVLGLGYVYLANIGQLLTTLSPSDISVSDAQHLRNLHVSMFSIANCGSRAVFGTLSDILQRKAGVHRLWFFWSATVGLVISMVYLVTCVSNTDQLMISTITTAIVYGISFGVAPATISEFGTKAFARNWGILLCAPAIGSQLFNVLFGTFYERELKRQGGVMVMLFDQSWNTTRESEYSQVEMKVTEYNDDKTVLIAGLTTGIVVICMIITTFGLFVLYHHRYRAKKQQQQEEEEEEMDFVMDPITPIPAAHLPPEQYDPFIIGAQSLQIPHLDEPFTRRSVEVQPTFTGQLPTFERSSSVKITKYDNQPTRLKSTKPKLVRINTILKKDEDGQTKKTCIKTTPAAADSGTIDFYLCPPPATSSNSSNSSFADGSITVFWEQQPS</sequence>
<keyword evidence="3" id="KW-0689">Ribosomal protein</keyword>